<dbReference type="InterPro" id="IPR013169">
    <property type="entry name" value="mRNA_splic_Cwf18-like"/>
</dbReference>
<evidence type="ECO:0008006" key="3">
    <source>
        <dbReference type="Google" id="ProtNLM"/>
    </source>
</evidence>
<evidence type="ECO:0000313" key="1">
    <source>
        <dbReference type="EMBL" id="WFD02687.1"/>
    </source>
</evidence>
<accession>A0AAF0IRR7</accession>
<dbReference type="EMBL" id="CP119935">
    <property type="protein sequence ID" value="WFD02687.1"/>
    <property type="molecule type" value="Genomic_DNA"/>
</dbReference>
<dbReference type="GO" id="GO:0071014">
    <property type="term" value="C:post-mRNA release spliceosomal complex"/>
    <property type="evidence" value="ECO:0007669"/>
    <property type="project" value="TreeGrafter"/>
</dbReference>
<evidence type="ECO:0000313" key="2">
    <source>
        <dbReference type="Proteomes" id="UP001214603"/>
    </source>
</evidence>
<dbReference type="GO" id="GO:0005684">
    <property type="term" value="C:U2-type spliceosomal complex"/>
    <property type="evidence" value="ECO:0007669"/>
    <property type="project" value="TreeGrafter"/>
</dbReference>
<protein>
    <recommendedName>
        <fullName evidence="3">Coiled-coil domain-containing protein 12</fullName>
    </recommendedName>
</protein>
<dbReference type="Proteomes" id="UP001214603">
    <property type="component" value="Chromosome 2"/>
</dbReference>
<keyword evidence="2" id="KW-1185">Reference proteome</keyword>
<reference evidence="1" key="1">
    <citation type="submission" date="2023-03" db="EMBL/GenBank/DDBJ databases">
        <title>Mating type loci evolution in Malassezia.</title>
        <authorList>
            <person name="Coelho M.A."/>
        </authorList>
    </citation>
    <scope>NUCLEOTIDE SEQUENCE</scope>
    <source>
        <strain evidence="1">CBS 7876</strain>
    </source>
</reference>
<dbReference type="Pfam" id="PF08315">
    <property type="entry name" value="cwf18"/>
    <property type="match status" value="1"/>
</dbReference>
<dbReference type="PANTHER" id="PTHR31551:SF1">
    <property type="entry name" value="COILED-COIL DOMAIN-CONTAINING PROTEIN 12"/>
    <property type="match status" value="1"/>
</dbReference>
<dbReference type="PANTHER" id="PTHR31551">
    <property type="entry name" value="PRE-MRNA-SPLICING FACTOR CWF18"/>
    <property type="match status" value="1"/>
</dbReference>
<organism evidence="1 2">
    <name type="scientific">Malassezia obtusa</name>
    <dbReference type="NCBI Taxonomy" id="76774"/>
    <lineage>
        <taxon>Eukaryota</taxon>
        <taxon>Fungi</taxon>
        <taxon>Dikarya</taxon>
        <taxon>Basidiomycota</taxon>
        <taxon>Ustilaginomycotina</taxon>
        <taxon>Malasseziomycetes</taxon>
        <taxon>Malasseziales</taxon>
        <taxon>Malasseziaceae</taxon>
        <taxon>Malassezia</taxon>
    </lineage>
</organism>
<proteinExistence type="predicted"/>
<name>A0AAF0IRR7_9BASI</name>
<dbReference type="AlphaFoldDB" id="A0AAF0IRR7"/>
<sequence>MEAAAALRKARIDALRRLRQAEAAHDQQAIDENAFGRAVKESYRSSVAPADALPQGPTVLDTLEQDLAGLQERVIAEDEAAQGEKLVRGRLTQDLAAIAPKRPNWDLRRAYEQRAARLERRTKMAIRALIGTCAADAVERLRASQGADDGAEGEAAARLVAEAAPDEEEEGP</sequence>
<gene>
    <name evidence="1" type="ORF">MOBT1_001370</name>
</gene>